<organism evidence="1 2">
    <name type="scientific">Trichinella pseudospiralis</name>
    <name type="common">Parasitic roundworm</name>
    <dbReference type="NCBI Taxonomy" id="6337"/>
    <lineage>
        <taxon>Eukaryota</taxon>
        <taxon>Metazoa</taxon>
        <taxon>Ecdysozoa</taxon>
        <taxon>Nematoda</taxon>
        <taxon>Enoplea</taxon>
        <taxon>Dorylaimia</taxon>
        <taxon>Trichinellida</taxon>
        <taxon>Trichinellidae</taxon>
        <taxon>Trichinella</taxon>
    </lineage>
</organism>
<sequence length="330" mass="37967">MSAAASSQKPRSHHHDDSRQNMDDRKPSELPKREEQKNNEHHHFSRQNKDKKKPSELPKNVRWKFENFDIHKKLGSGGYGKVYKAKEKITKITVALKVSCKARSKSQNYLKVVNREISILSKLKHPNILKLHACFEDRKCDVLVLEFAKSGALYDMLKKEKEMRFTEQRTAKYISQLISAVQYLHSKRIVHRDIKAENVLVDGNDVVKLADFGLSAYLSELRGDRGKHVCGTLGYLAPEVLKCKGYSEKVDVWALGVLIYKLLVGRLPFDGHSSEEIKRRILKRKFTIPKNVSKFAKNIISQLLRNNPDGRIKLSELANHPWIIQNINGH</sequence>
<reference evidence="1 2" key="1">
    <citation type="submission" date="2015-01" db="EMBL/GenBank/DDBJ databases">
        <title>Evolution of Trichinella species and genotypes.</title>
        <authorList>
            <person name="Korhonen P.K."/>
            <person name="Edoardo P."/>
            <person name="Giuseppe L.R."/>
            <person name="Gasser R.B."/>
        </authorList>
    </citation>
    <scope>NUCLEOTIDE SEQUENCE [LARGE SCALE GENOMIC DNA]</scope>
    <source>
        <strain evidence="1">ISS470</strain>
    </source>
</reference>
<dbReference type="SMART" id="SM00220">
    <property type="entry name" value="S_TKc"/>
    <property type="match status" value="1"/>
</dbReference>
<keyword evidence="1" id="KW-0808">Transferase</keyword>
<keyword evidence="2" id="KW-1185">Reference proteome</keyword>
<name>A0A0V1FBC3_TRIPS</name>
<dbReference type="Proteomes" id="UP000054995">
    <property type="component" value="Unassembled WGS sequence"/>
</dbReference>
<dbReference type="GO" id="GO:0030496">
    <property type="term" value="C:midbody"/>
    <property type="evidence" value="ECO:0007669"/>
    <property type="project" value="UniProtKB-SubCell"/>
</dbReference>
<dbReference type="PROSITE" id="PS50011">
    <property type="entry name" value="PROTEIN_KINASE_DOM"/>
    <property type="match status" value="1"/>
</dbReference>
<dbReference type="GO" id="GO:0005524">
    <property type="term" value="F:ATP binding"/>
    <property type="evidence" value="ECO:0007669"/>
    <property type="project" value="UniProtKB-UniRule"/>
</dbReference>
<dbReference type="InterPro" id="IPR030616">
    <property type="entry name" value="Aur-like"/>
</dbReference>
<dbReference type="EMBL" id="JYDT01000145">
    <property type="protein sequence ID" value="KRY83278.1"/>
    <property type="molecule type" value="Genomic_DNA"/>
</dbReference>
<dbReference type="GO" id="GO:0004674">
    <property type="term" value="F:protein serine/threonine kinase activity"/>
    <property type="evidence" value="ECO:0007669"/>
    <property type="project" value="UniProtKB-KW"/>
</dbReference>
<dbReference type="InterPro" id="IPR017441">
    <property type="entry name" value="Protein_kinase_ATP_BS"/>
</dbReference>
<proteinExistence type="predicted"/>
<evidence type="ECO:0000313" key="1">
    <source>
        <dbReference type="EMBL" id="KRY83278.1"/>
    </source>
</evidence>
<dbReference type="PROSITE" id="PS00108">
    <property type="entry name" value="PROTEIN_KINASE_ST"/>
    <property type="match status" value="1"/>
</dbReference>
<dbReference type="OrthoDB" id="1738954at2759"/>
<keyword evidence="1" id="KW-0418">Kinase</keyword>
<dbReference type="GO" id="GO:0006325">
    <property type="term" value="P:chromatin organization"/>
    <property type="evidence" value="ECO:0007669"/>
    <property type="project" value="UniProtKB-ARBA"/>
</dbReference>
<dbReference type="Pfam" id="PF00069">
    <property type="entry name" value="Pkinase"/>
    <property type="match status" value="1"/>
</dbReference>
<dbReference type="GO" id="GO:0000070">
    <property type="term" value="P:mitotic sister chromatid segregation"/>
    <property type="evidence" value="ECO:0007669"/>
    <property type="project" value="UniProtKB-ARBA"/>
</dbReference>
<evidence type="ECO:0000313" key="2">
    <source>
        <dbReference type="Proteomes" id="UP000054995"/>
    </source>
</evidence>
<dbReference type="PIRSF" id="PIRSF000654">
    <property type="entry name" value="Integrin-linked_kinase"/>
    <property type="match status" value="1"/>
</dbReference>
<dbReference type="InterPro" id="IPR008271">
    <property type="entry name" value="Ser/Thr_kinase_AS"/>
</dbReference>
<dbReference type="SUPFAM" id="SSF56112">
    <property type="entry name" value="Protein kinase-like (PK-like)"/>
    <property type="match status" value="1"/>
</dbReference>
<dbReference type="Gene3D" id="1.10.510.10">
    <property type="entry name" value="Transferase(Phosphotransferase) domain 1"/>
    <property type="match status" value="1"/>
</dbReference>
<dbReference type="GO" id="GO:0032506">
    <property type="term" value="P:cytokinetic process"/>
    <property type="evidence" value="ECO:0007669"/>
    <property type="project" value="UniProtKB-ARBA"/>
</dbReference>
<comment type="caution">
    <text evidence="1">The sequence shown here is derived from an EMBL/GenBank/DDBJ whole genome shotgun (WGS) entry which is preliminary data.</text>
</comment>
<dbReference type="InterPro" id="IPR011009">
    <property type="entry name" value="Kinase-like_dom_sf"/>
</dbReference>
<dbReference type="InterPro" id="IPR000719">
    <property type="entry name" value="Prot_kinase_dom"/>
</dbReference>
<dbReference type="PANTHER" id="PTHR24350">
    <property type="entry name" value="SERINE/THREONINE-PROTEIN KINASE IAL-RELATED"/>
    <property type="match status" value="1"/>
</dbReference>
<dbReference type="GO" id="GO:0030261">
    <property type="term" value="P:chromosome condensation"/>
    <property type="evidence" value="ECO:0007669"/>
    <property type="project" value="UniProtKB-ARBA"/>
</dbReference>
<dbReference type="CDD" id="cd14007">
    <property type="entry name" value="STKc_Aurora"/>
    <property type="match status" value="1"/>
</dbReference>
<protein>
    <submittedName>
        <fullName evidence="1">Aurora kinase A</fullName>
    </submittedName>
</protein>
<dbReference type="GO" id="GO:0051321">
    <property type="term" value="P:meiotic cell cycle"/>
    <property type="evidence" value="ECO:0007669"/>
    <property type="project" value="UniProtKB-KW"/>
</dbReference>
<accession>A0A0V1FBC3</accession>
<gene>
    <name evidence="1" type="primary">AURKA</name>
    <name evidence="1" type="ORF">T4D_7213</name>
</gene>
<dbReference type="PROSITE" id="PS00107">
    <property type="entry name" value="PROTEIN_KINASE_ATP"/>
    <property type="match status" value="1"/>
</dbReference>